<accession>A0A0P9HCW3</accession>
<gene>
    <name evidence="7" type="ORF">SE17_15890</name>
</gene>
<evidence type="ECO:0000256" key="3">
    <source>
        <dbReference type="ARBA" id="ARBA00023004"/>
    </source>
</evidence>
<keyword evidence="8" id="KW-1185">Reference proteome</keyword>
<dbReference type="GO" id="GO:0046872">
    <property type="term" value="F:metal ion binding"/>
    <property type="evidence" value="ECO:0007669"/>
    <property type="project" value="UniProtKB-KW"/>
</dbReference>
<name>A0A0P9HCW3_9CHLR</name>
<dbReference type="Proteomes" id="UP000050509">
    <property type="component" value="Unassembled WGS sequence"/>
</dbReference>
<feature type="domain" description="Cytochrome c" evidence="6">
    <location>
        <begin position="222"/>
        <end position="327"/>
    </location>
</feature>
<feature type="domain" description="Cytochrome c" evidence="6">
    <location>
        <begin position="79"/>
        <end position="181"/>
    </location>
</feature>
<keyword evidence="5" id="KW-0472">Membrane</keyword>
<dbReference type="PANTHER" id="PTHR35008:SF8">
    <property type="entry name" value="ALCOHOL DEHYDROGENASE CYTOCHROME C SUBUNIT"/>
    <property type="match status" value="1"/>
</dbReference>
<evidence type="ECO:0000256" key="4">
    <source>
        <dbReference type="PROSITE-ProRule" id="PRU00433"/>
    </source>
</evidence>
<evidence type="ECO:0000313" key="8">
    <source>
        <dbReference type="Proteomes" id="UP000050509"/>
    </source>
</evidence>
<protein>
    <recommendedName>
        <fullName evidence="6">Cytochrome c domain-containing protein</fullName>
    </recommendedName>
</protein>
<keyword evidence="5" id="KW-1133">Transmembrane helix</keyword>
<keyword evidence="1 4" id="KW-0349">Heme</keyword>
<dbReference type="InterPro" id="IPR036909">
    <property type="entry name" value="Cyt_c-like_dom_sf"/>
</dbReference>
<keyword evidence="2 4" id="KW-0479">Metal-binding</keyword>
<dbReference type="SUPFAM" id="SSF46626">
    <property type="entry name" value="Cytochrome c"/>
    <property type="match status" value="2"/>
</dbReference>
<evidence type="ECO:0000256" key="1">
    <source>
        <dbReference type="ARBA" id="ARBA00022617"/>
    </source>
</evidence>
<sequence>MFDIAGMLVLVVLILLFGFLATRAWRVNNRLLKWIGVLVAGLLTIIPALIGVLAVNGYAKLNQRYDNPVPTPKATGSSAQIARGQQLAHICMSCHSTNNQLPLAGTDFLNKFGLPPLGTLYSPNLTPGGNIDGWTDGELVRAIREGVSKDGRSLLIMPSSNLRNLSDEDVLALVAYLRSQPPTGSPTPPTRFSLFGAVFTNLVDFRTAQPPAGTVIAPPPAVGATYGKYMVSILGCSDCHGPRLEGKVDTGEPGPPPGPNLTQIVPQWTEAQFMEFFNTGTRPDGSTVPILTLPSGFTEPRMPWPEFRAATTDDELRAMYAYLHSLPPIDGPTQ</sequence>
<evidence type="ECO:0000313" key="7">
    <source>
        <dbReference type="EMBL" id="KPV52374.1"/>
    </source>
</evidence>
<comment type="caution">
    <text evidence="7">The sequence shown here is derived from an EMBL/GenBank/DDBJ whole genome shotgun (WGS) entry which is preliminary data.</text>
</comment>
<organism evidence="7 8">
    <name type="scientific">Kouleothrix aurantiaca</name>
    <dbReference type="NCBI Taxonomy" id="186479"/>
    <lineage>
        <taxon>Bacteria</taxon>
        <taxon>Bacillati</taxon>
        <taxon>Chloroflexota</taxon>
        <taxon>Chloroflexia</taxon>
        <taxon>Chloroflexales</taxon>
        <taxon>Roseiflexineae</taxon>
        <taxon>Roseiflexaceae</taxon>
        <taxon>Kouleothrix</taxon>
    </lineage>
</organism>
<dbReference type="EMBL" id="LJCR01000566">
    <property type="protein sequence ID" value="KPV52374.1"/>
    <property type="molecule type" value="Genomic_DNA"/>
</dbReference>
<dbReference type="PROSITE" id="PS51007">
    <property type="entry name" value="CYTC"/>
    <property type="match status" value="2"/>
</dbReference>
<dbReference type="GO" id="GO:0009055">
    <property type="term" value="F:electron transfer activity"/>
    <property type="evidence" value="ECO:0007669"/>
    <property type="project" value="InterPro"/>
</dbReference>
<reference evidence="7 8" key="1">
    <citation type="submission" date="2015-09" db="EMBL/GenBank/DDBJ databases">
        <title>Draft genome sequence of Kouleothrix aurantiaca JCM 19913.</title>
        <authorList>
            <person name="Hemp J."/>
        </authorList>
    </citation>
    <scope>NUCLEOTIDE SEQUENCE [LARGE SCALE GENOMIC DNA]</scope>
    <source>
        <strain evidence="7 8">COM-B</strain>
    </source>
</reference>
<dbReference type="AlphaFoldDB" id="A0A0P9HCW3"/>
<keyword evidence="3 4" id="KW-0408">Iron</keyword>
<proteinExistence type="predicted"/>
<dbReference type="Pfam" id="PF00034">
    <property type="entry name" value="Cytochrom_C"/>
    <property type="match status" value="2"/>
</dbReference>
<keyword evidence="5" id="KW-0812">Transmembrane</keyword>
<evidence type="ECO:0000256" key="2">
    <source>
        <dbReference type="ARBA" id="ARBA00022723"/>
    </source>
</evidence>
<dbReference type="GO" id="GO:0020037">
    <property type="term" value="F:heme binding"/>
    <property type="evidence" value="ECO:0007669"/>
    <property type="project" value="InterPro"/>
</dbReference>
<dbReference type="InterPro" id="IPR009056">
    <property type="entry name" value="Cyt_c-like_dom"/>
</dbReference>
<dbReference type="PANTHER" id="PTHR35008">
    <property type="entry name" value="BLL4482 PROTEIN-RELATED"/>
    <property type="match status" value="1"/>
</dbReference>
<dbReference type="InterPro" id="IPR051459">
    <property type="entry name" value="Cytochrome_c-type_DH"/>
</dbReference>
<feature type="transmembrane region" description="Helical" evidence="5">
    <location>
        <begin position="34"/>
        <end position="55"/>
    </location>
</feature>
<evidence type="ECO:0000256" key="5">
    <source>
        <dbReference type="SAM" id="Phobius"/>
    </source>
</evidence>
<dbReference type="Gene3D" id="1.10.760.10">
    <property type="entry name" value="Cytochrome c-like domain"/>
    <property type="match status" value="2"/>
</dbReference>
<evidence type="ECO:0000259" key="6">
    <source>
        <dbReference type="PROSITE" id="PS51007"/>
    </source>
</evidence>